<dbReference type="EMBL" id="JABCIY010000148">
    <property type="protein sequence ID" value="KAF7192409.1"/>
    <property type="molecule type" value="Genomic_DNA"/>
</dbReference>
<gene>
    <name evidence="2" type="ORF">HII31_06441</name>
</gene>
<name>A0A8H6RJZ0_9PEZI</name>
<evidence type="ECO:0000313" key="2">
    <source>
        <dbReference type="EMBL" id="KAF7192409.1"/>
    </source>
</evidence>
<feature type="region of interest" description="Disordered" evidence="1">
    <location>
        <begin position="192"/>
        <end position="274"/>
    </location>
</feature>
<accession>A0A8H6RJZ0</accession>
<protein>
    <submittedName>
        <fullName evidence="2">Uncharacterized protein</fullName>
    </submittedName>
</protein>
<evidence type="ECO:0000256" key="1">
    <source>
        <dbReference type="SAM" id="MobiDB-lite"/>
    </source>
</evidence>
<comment type="caution">
    <text evidence="2">The sequence shown here is derived from an EMBL/GenBank/DDBJ whole genome shotgun (WGS) entry which is preliminary data.</text>
</comment>
<proteinExistence type="predicted"/>
<feature type="compositionally biased region" description="Acidic residues" evidence="1">
    <location>
        <begin position="228"/>
        <end position="244"/>
    </location>
</feature>
<evidence type="ECO:0000313" key="3">
    <source>
        <dbReference type="Proteomes" id="UP000660729"/>
    </source>
</evidence>
<dbReference type="Proteomes" id="UP000660729">
    <property type="component" value="Unassembled WGS sequence"/>
</dbReference>
<dbReference type="AlphaFoldDB" id="A0A8H6RJZ0"/>
<keyword evidence="3" id="KW-1185">Reference proteome</keyword>
<reference evidence="2" key="1">
    <citation type="submission" date="2020-04" db="EMBL/GenBank/DDBJ databases">
        <title>Draft genome resource of the tomato pathogen Pseudocercospora fuligena.</title>
        <authorList>
            <person name="Zaccaron A."/>
        </authorList>
    </citation>
    <scope>NUCLEOTIDE SEQUENCE</scope>
    <source>
        <strain evidence="2">PF001</strain>
    </source>
</reference>
<feature type="compositionally biased region" description="Acidic residues" evidence="1">
    <location>
        <begin position="254"/>
        <end position="265"/>
    </location>
</feature>
<sequence length="274" mass="31278">MELRESTTLKSTPKTNRTADKDVKIVRHTWTEDQYRTLYMLYSYYELPQRGSDHTSPSKGDSETNDPATRIMMHMHPEIKSSKIKRGRPSKVEHFRDTFRARWTASKWGDTGNKTWPIVDRPNYINQAPYDAEDIEKCDGVKMRTESAARTLGIQLTGTGRVPYGHAETSQKSLHDEIWEEFRDTWTKDGKLRKTQRSVAKAPAEEADGVESQGAQDMAIARVQSSEIVEDSSDEDEDESDEDVLASRIKSAEIVEDSSDEDEGVREEVRDEKA</sequence>
<organism evidence="2 3">
    <name type="scientific">Pseudocercospora fuligena</name>
    <dbReference type="NCBI Taxonomy" id="685502"/>
    <lineage>
        <taxon>Eukaryota</taxon>
        <taxon>Fungi</taxon>
        <taxon>Dikarya</taxon>
        <taxon>Ascomycota</taxon>
        <taxon>Pezizomycotina</taxon>
        <taxon>Dothideomycetes</taxon>
        <taxon>Dothideomycetidae</taxon>
        <taxon>Mycosphaerellales</taxon>
        <taxon>Mycosphaerellaceae</taxon>
        <taxon>Pseudocercospora</taxon>
    </lineage>
</organism>